<feature type="signal peptide" evidence="3">
    <location>
        <begin position="1"/>
        <end position="28"/>
    </location>
</feature>
<evidence type="ECO:0000313" key="5">
    <source>
        <dbReference type="EMBL" id="MCP3731132.1"/>
    </source>
</evidence>
<evidence type="ECO:0000313" key="6">
    <source>
        <dbReference type="Proteomes" id="UP001139451"/>
    </source>
</evidence>
<dbReference type="Pfam" id="PF07859">
    <property type="entry name" value="Abhydrolase_3"/>
    <property type="match status" value="1"/>
</dbReference>
<feature type="domain" description="Alpha/beta hydrolase fold-3" evidence="4">
    <location>
        <begin position="125"/>
        <end position="315"/>
    </location>
</feature>
<comment type="similarity">
    <text evidence="1">Belongs to the 'GDXG' lipolytic enzyme family.</text>
</comment>
<dbReference type="Proteomes" id="UP001139451">
    <property type="component" value="Unassembled WGS sequence"/>
</dbReference>
<name>A0A9X2HJD0_9SPHN</name>
<evidence type="ECO:0000259" key="4">
    <source>
        <dbReference type="Pfam" id="PF07859"/>
    </source>
</evidence>
<evidence type="ECO:0000256" key="3">
    <source>
        <dbReference type="SAM" id="SignalP"/>
    </source>
</evidence>
<dbReference type="InterPro" id="IPR029058">
    <property type="entry name" value="AB_hydrolase_fold"/>
</dbReference>
<sequence>MTRTAPSRIHLFARIAAVTLLAGGIATAAFSQTTPPARNIRIWPMPETVSPEGRAAAMASANTPMPNPLPPMPVIRQLVGGMQDAMGAKLAKRHGVRIEAAVIAGVPVRIIYPKGVNALGKGPVLLNLHGGGGKVDSGSLTETIPMAALTGVPVVAVLYRLAPENPYPARLDDALAVYQALEKDRKASRLAVYGTSAGAVLGAQLLARLTSLGRPMPAALGFFSGTADASKKGDSESWMPMPGGGLELEDSYKVPRTDPVLSPIHGNLSGFPPTLLVSSTRDLALSGTSIFGRALLERGVDAQLVIFDGLPHAFWTYLLDIPETDQANALMANFLKRRLVPSSRPQAR</sequence>
<gene>
    <name evidence="5" type="ORF">M9978_11905</name>
</gene>
<dbReference type="InterPro" id="IPR050300">
    <property type="entry name" value="GDXG_lipolytic_enzyme"/>
</dbReference>
<proteinExistence type="inferred from homology"/>
<dbReference type="PANTHER" id="PTHR48081">
    <property type="entry name" value="AB HYDROLASE SUPERFAMILY PROTEIN C4A8.06C"/>
    <property type="match status" value="1"/>
</dbReference>
<dbReference type="Gene3D" id="3.40.50.1820">
    <property type="entry name" value="alpha/beta hydrolase"/>
    <property type="match status" value="1"/>
</dbReference>
<dbReference type="InterPro" id="IPR013094">
    <property type="entry name" value="AB_hydrolase_3"/>
</dbReference>
<protein>
    <submittedName>
        <fullName evidence="5">Alpha/beta hydrolase</fullName>
    </submittedName>
</protein>
<evidence type="ECO:0000256" key="1">
    <source>
        <dbReference type="ARBA" id="ARBA00010515"/>
    </source>
</evidence>
<dbReference type="AlphaFoldDB" id="A0A9X2HJD0"/>
<keyword evidence="6" id="KW-1185">Reference proteome</keyword>
<keyword evidence="2 5" id="KW-0378">Hydrolase</keyword>
<feature type="chain" id="PRO_5040774096" evidence="3">
    <location>
        <begin position="29"/>
        <end position="348"/>
    </location>
</feature>
<keyword evidence="3" id="KW-0732">Signal</keyword>
<dbReference type="PANTHER" id="PTHR48081:SF30">
    <property type="entry name" value="ACETYL-HYDROLASE LIPR-RELATED"/>
    <property type="match status" value="1"/>
</dbReference>
<evidence type="ECO:0000256" key="2">
    <source>
        <dbReference type="ARBA" id="ARBA00022801"/>
    </source>
</evidence>
<dbReference type="EMBL" id="JAMLDX010000008">
    <property type="protein sequence ID" value="MCP3731132.1"/>
    <property type="molecule type" value="Genomic_DNA"/>
</dbReference>
<dbReference type="GO" id="GO:0004806">
    <property type="term" value="F:triacylglycerol lipase activity"/>
    <property type="evidence" value="ECO:0007669"/>
    <property type="project" value="TreeGrafter"/>
</dbReference>
<reference evidence="5" key="1">
    <citation type="submission" date="2022-05" db="EMBL/GenBank/DDBJ databases">
        <title>Sphingomonas sp. strain MG17 Genome sequencing and assembly.</title>
        <authorList>
            <person name="Kim I."/>
        </authorList>
    </citation>
    <scope>NUCLEOTIDE SEQUENCE</scope>
    <source>
        <strain evidence="5">MG17</strain>
    </source>
</reference>
<dbReference type="RefSeq" id="WP_254293438.1">
    <property type="nucleotide sequence ID" value="NZ_JAMLDX010000008.1"/>
</dbReference>
<comment type="caution">
    <text evidence="5">The sequence shown here is derived from an EMBL/GenBank/DDBJ whole genome shotgun (WGS) entry which is preliminary data.</text>
</comment>
<dbReference type="SUPFAM" id="SSF53474">
    <property type="entry name" value="alpha/beta-Hydrolases"/>
    <property type="match status" value="1"/>
</dbReference>
<accession>A0A9X2HJD0</accession>
<organism evidence="5 6">
    <name type="scientific">Sphingomonas tagetis</name>
    <dbReference type="NCBI Taxonomy" id="2949092"/>
    <lineage>
        <taxon>Bacteria</taxon>
        <taxon>Pseudomonadati</taxon>
        <taxon>Pseudomonadota</taxon>
        <taxon>Alphaproteobacteria</taxon>
        <taxon>Sphingomonadales</taxon>
        <taxon>Sphingomonadaceae</taxon>
        <taxon>Sphingomonas</taxon>
    </lineage>
</organism>